<dbReference type="KEGG" id="dol:Dole_2321"/>
<evidence type="ECO:0000313" key="3">
    <source>
        <dbReference type="Proteomes" id="UP000008561"/>
    </source>
</evidence>
<organism evidence="2 3">
    <name type="scientific">Desulfosudis oleivorans (strain DSM 6200 / JCM 39069 / Hxd3)</name>
    <name type="common">Desulfococcus oleovorans</name>
    <dbReference type="NCBI Taxonomy" id="96561"/>
    <lineage>
        <taxon>Bacteria</taxon>
        <taxon>Pseudomonadati</taxon>
        <taxon>Thermodesulfobacteriota</taxon>
        <taxon>Desulfobacteria</taxon>
        <taxon>Desulfobacterales</taxon>
        <taxon>Desulfosudaceae</taxon>
        <taxon>Desulfosudis</taxon>
    </lineage>
</organism>
<dbReference type="Gene3D" id="2.60.200.20">
    <property type="match status" value="1"/>
</dbReference>
<dbReference type="PROSITE" id="PS50006">
    <property type="entry name" value="FHA_DOMAIN"/>
    <property type="match status" value="1"/>
</dbReference>
<evidence type="ECO:0000313" key="2">
    <source>
        <dbReference type="EMBL" id="ABW68125.1"/>
    </source>
</evidence>
<dbReference type="eggNOG" id="COG1716">
    <property type="taxonomic scope" value="Bacteria"/>
</dbReference>
<dbReference type="InterPro" id="IPR050923">
    <property type="entry name" value="Cell_Proc_Reg/RNA_Proc"/>
</dbReference>
<dbReference type="Proteomes" id="UP000008561">
    <property type="component" value="Chromosome"/>
</dbReference>
<dbReference type="Pfam" id="PF00498">
    <property type="entry name" value="FHA"/>
    <property type="match status" value="1"/>
</dbReference>
<reference evidence="2 3" key="1">
    <citation type="submission" date="2007-10" db="EMBL/GenBank/DDBJ databases">
        <title>Complete sequence of Desulfococcus oleovorans Hxd3.</title>
        <authorList>
            <consortium name="US DOE Joint Genome Institute"/>
            <person name="Copeland A."/>
            <person name="Lucas S."/>
            <person name="Lapidus A."/>
            <person name="Barry K."/>
            <person name="Glavina del Rio T."/>
            <person name="Dalin E."/>
            <person name="Tice H."/>
            <person name="Pitluck S."/>
            <person name="Kiss H."/>
            <person name="Brettin T."/>
            <person name="Bruce D."/>
            <person name="Detter J.C."/>
            <person name="Han C."/>
            <person name="Schmutz J."/>
            <person name="Larimer F."/>
            <person name="Land M."/>
            <person name="Hauser L."/>
            <person name="Kyrpides N."/>
            <person name="Kim E."/>
            <person name="Wawrik B."/>
            <person name="Richardson P."/>
        </authorList>
    </citation>
    <scope>NUCLEOTIDE SEQUENCE [LARGE SCALE GENOMIC DNA]</scope>
    <source>
        <strain evidence="3">DSM 6200 / JCM 39069 / Hxd3</strain>
    </source>
</reference>
<dbReference type="EMBL" id="CP000859">
    <property type="protein sequence ID" value="ABW68125.1"/>
    <property type="molecule type" value="Genomic_DNA"/>
</dbReference>
<dbReference type="OrthoDB" id="7869657at2"/>
<dbReference type="HOGENOM" id="CLU_2093934_0_0_7"/>
<dbReference type="CDD" id="cd00060">
    <property type="entry name" value="FHA"/>
    <property type="match status" value="1"/>
</dbReference>
<dbReference type="InterPro" id="IPR000253">
    <property type="entry name" value="FHA_dom"/>
</dbReference>
<protein>
    <submittedName>
        <fullName evidence="2">FHA domain containing protein</fullName>
    </submittedName>
</protein>
<sequence>MPFLTLKFKETIVNRYKLDPEKPLHIGRRKTNDIVIENLSVSGHHAKVEFVKEGFVLTDLQSKNGTYVNKKAITSCMLKDKDVVRIGMHTLIYSGKG</sequence>
<name>A8ZV35_DESOH</name>
<dbReference type="InterPro" id="IPR008984">
    <property type="entry name" value="SMAD_FHA_dom_sf"/>
</dbReference>
<gene>
    <name evidence="2" type="ordered locus">Dole_2321</name>
</gene>
<dbReference type="AlphaFoldDB" id="A8ZV35"/>
<dbReference type="SMART" id="SM00240">
    <property type="entry name" value="FHA"/>
    <property type="match status" value="1"/>
</dbReference>
<dbReference type="PANTHER" id="PTHR23308">
    <property type="entry name" value="NUCLEAR INHIBITOR OF PROTEIN PHOSPHATASE-1"/>
    <property type="match status" value="1"/>
</dbReference>
<dbReference type="RefSeq" id="WP_012175737.1">
    <property type="nucleotide sequence ID" value="NC_009943.1"/>
</dbReference>
<feature type="domain" description="FHA" evidence="1">
    <location>
        <begin position="24"/>
        <end position="73"/>
    </location>
</feature>
<evidence type="ECO:0000259" key="1">
    <source>
        <dbReference type="PROSITE" id="PS50006"/>
    </source>
</evidence>
<dbReference type="STRING" id="96561.Dole_2321"/>
<proteinExistence type="predicted"/>
<keyword evidence="3" id="KW-1185">Reference proteome</keyword>
<accession>A8ZV35</accession>
<dbReference type="SUPFAM" id="SSF49879">
    <property type="entry name" value="SMAD/FHA domain"/>
    <property type="match status" value="1"/>
</dbReference>